<keyword evidence="6" id="KW-0282">Flagellum</keyword>
<dbReference type="STRING" id="564608.C1MSN8"/>
<evidence type="ECO:0000256" key="13">
    <source>
        <dbReference type="ARBA" id="ARBA00046114"/>
    </source>
</evidence>
<keyword evidence="5" id="KW-0963">Cytoplasm</keyword>
<feature type="coiled-coil region" evidence="14">
    <location>
        <begin position="264"/>
        <end position="389"/>
    </location>
</feature>
<feature type="compositionally biased region" description="Polar residues" evidence="15">
    <location>
        <begin position="16"/>
        <end position="32"/>
    </location>
</feature>
<dbReference type="InterPro" id="IPR043597">
    <property type="entry name" value="TPH_dom"/>
</dbReference>
<keyword evidence="12" id="KW-0966">Cell projection</keyword>
<evidence type="ECO:0000256" key="9">
    <source>
        <dbReference type="ARBA" id="ARBA00023212"/>
    </source>
</evidence>
<evidence type="ECO:0000256" key="14">
    <source>
        <dbReference type="SAM" id="Coils"/>
    </source>
</evidence>
<name>C1MSN8_MICPC</name>
<dbReference type="GO" id="GO:0005634">
    <property type="term" value="C:nucleus"/>
    <property type="evidence" value="ECO:0007669"/>
    <property type="project" value="UniProtKB-SubCell"/>
</dbReference>
<dbReference type="AlphaFoldDB" id="C1MSN8"/>
<keyword evidence="18" id="KW-1185">Reference proteome</keyword>
<evidence type="ECO:0000256" key="8">
    <source>
        <dbReference type="ARBA" id="ARBA00023069"/>
    </source>
</evidence>
<sequence>MAGRRDLHADPPRPNFPSSQAPYKSLAQIQAQRETKRRVYEDRTAALQSRLDDQIRYANAAASFDKTDGIRREREARERAAEEAQLEALYQAHKARELKAKWAAEEEAIVDAIETKKKEASKRALMVQKVSNESAELRALKEKLRAAEVSFERKLQMEEKEMIAEADREYDVAVDVMMERDRVKAVFAEEQAANAARSRRAKSRLVLEEQIAEKVAMQEEAREAFLAERDAVDAVAAKIRAEDEAEARRKQQKVVDTRAFITEFLAMREDLREKERERLRAEEEKIAAFAAEIIKRQEEAEALKAGKREEADRVLAKLSADKEENDRKRDEMEELINRLYFEEQEEKHRAAMAAKAESAEAAKREMMRANEEQLAIKRRMREEEAAEEEMFRRKMFEKFAEEDRVEQMHATKRRMKMQEHKREVERLAAVKKAMYELQIERELEEQRGRESAEAAEAAMVEEERQRLLRDHAARLKDYLPKGVVASSRDLDLINTISSQMSGMDLGSTRAGTRAAGSRAFEM</sequence>
<keyword evidence="11" id="KW-0469">Meiosis</keyword>
<dbReference type="eggNOG" id="ENOG502QS9D">
    <property type="taxonomic scope" value="Eukaryota"/>
</dbReference>
<organism evidence="18">
    <name type="scientific">Micromonas pusilla (strain CCMP1545)</name>
    <name type="common">Picoplanktonic green alga</name>
    <dbReference type="NCBI Taxonomy" id="564608"/>
    <lineage>
        <taxon>Eukaryota</taxon>
        <taxon>Viridiplantae</taxon>
        <taxon>Chlorophyta</taxon>
        <taxon>Mamiellophyceae</taxon>
        <taxon>Mamiellales</taxon>
        <taxon>Mamiellaceae</taxon>
        <taxon>Micromonas</taxon>
    </lineage>
</organism>
<feature type="compositionally biased region" description="Basic and acidic residues" evidence="15">
    <location>
        <begin position="1"/>
        <end position="11"/>
    </location>
</feature>
<dbReference type="OMA" id="QIRNQMV"/>
<evidence type="ECO:0000256" key="5">
    <source>
        <dbReference type="ARBA" id="ARBA00022490"/>
    </source>
</evidence>
<evidence type="ECO:0000256" key="7">
    <source>
        <dbReference type="ARBA" id="ARBA00023054"/>
    </source>
</evidence>
<dbReference type="KEGG" id="mpp:MICPUCDRAFT_57758"/>
<dbReference type="InterPro" id="IPR026504">
    <property type="entry name" value="MNS1"/>
</dbReference>
<dbReference type="PANTHER" id="PTHR19265">
    <property type="entry name" value="MEIOSIS-SPECIFIC NUCLEAR STRUCTURAL PROTEIN 1"/>
    <property type="match status" value="1"/>
</dbReference>
<comment type="subcellular location">
    <subcellularLocation>
        <location evidence="2">Cytoplasm</location>
        <location evidence="2">Cytoskeleton</location>
        <location evidence="2">Flagellum axoneme</location>
    </subcellularLocation>
    <subcellularLocation>
        <location evidence="1">Nucleus</location>
    </subcellularLocation>
</comment>
<proteinExistence type="inferred from homology"/>
<evidence type="ECO:0000256" key="10">
    <source>
        <dbReference type="ARBA" id="ARBA00023242"/>
    </source>
</evidence>
<evidence type="ECO:0000256" key="1">
    <source>
        <dbReference type="ARBA" id="ARBA00004123"/>
    </source>
</evidence>
<dbReference type="OrthoDB" id="197839at2759"/>
<evidence type="ECO:0000259" key="16">
    <source>
        <dbReference type="Pfam" id="PF13868"/>
    </source>
</evidence>
<feature type="region of interest" description="Disordered" evidence="15">
    <location>
        <begin position="1"/>
        <end position="37"/>
    </location>
</feature>
<dbReference type="RefSeq" id="XP_003058708.1">
    <property type="nucleotide sequence ID" value="XM_003058662.1"/>
</dbReference>
<keyword evidence="7 14" id="KW-0175">Coiled coil</keyword>
<feature type="domain" description="Trichohyalin-plectin-homology" evidence="16">
    <location>
        <begin position="132"/>
        <end position="481"/>
    </location>
</feature>
<dbReference type="GeneID" id="9683791"/>
<evidence type="ECO:0000256" key="4">
    <source>
        <dbReference type="ARBA" id="ARBA00014813"/>
    </source>
</evidence>
<evidence type="ECO:0000256" key="6">
    <source>
        <dbReference type="ARBA" id="ARBA00022846"/>
    </source>
</evidence>
<accession>C1MSN8</accession>
<keyword evidence="9" id="KW-0206">Cytoskeleton</keyword>
<keyword evidence="8" id="KW-0969">Cilium</keyword>
<evidence type="ECO:0000256" key="12">
    <source>
        <dbReference type="ARBA" id="ARBA00023273"/>
    </source>
</evidence>
<dbReference type="EMBL" id="GG663739">
    <property type="protein sequence ID" value="EEH57163.1"/>
    <property type="molecule type" value="Genomic_DNA"/>
</dbReference>
<dbReference type="Proteomes" id="UP000001876">
    <property type="component" value="Unassembled WGS sequence"/>
</dbReference>
<reference evidence="17 18" key="1">
    <citation type="journal article" date="2009" name="Science">
        <title>Green evolution and dynamic adaptations revealed by genomes of the marine picoeukaryotes Micromonas.</title>
        <authorList>
            <person name="Worden A.Z."/>
            <person name="Lee J.H."/>
            <person name="Mock T."/>
            <person name="Rouze P."/>
            <person name="Simmons M.P."/>
            <person name="Aerts A.L."/>
            <person name="Allen A.E."/>
            <person name="Cuvelier M.L."/>
            <person name="Derelle E."/>
            <person name="Everett M.V."/>
            <person name="Foulon E."/>
            <person name="Grimwood J."/>
            <person name="Gundlach H."/>
            <person name="Henrissat B."/>
            <person name="Napoli C."/>
            <person name="McDonald S.M."/>
            <person name="Parker M.S."/>
            <person name="Rombauts S."/>
            <person name="Salamov A."/>
            <person name="Von Dassow P."/>
            <person name="Badger J.H."/>
            <person name="Coutinho P.M."/>
            <person name="Demir E."/>
            <person name="Dubchak I."/>
            <person name="Gentemann C."/>
            <person name="Eikrem W."/>
            <person name="Gready J.E."/>
            <person name="John U."/>
            <person name="Lanier W."/>
            <person name="Lindquist E.A."/>
            <person name="Lucas S."/>
            <person name="Mayer K.F."/>
            <person name="Moreau H."/>
            <person name="Not F."/>
            <person name="Otillar R."/>
            <person name="Panaud O."/>
            <person name="Pangilinan J."/>
            <person name="Paulsen I."/>
            <person name="Piegu B."/>
            <person name="Poliakov A."/>
            <person name="Robbens S."/>
            <person name="Schmutz J."/>
            <person name="Toulza E."/>
            <person name="Wyss T."/>
            <person name="Zelensky A."/>
            <person name="Zhou K."/>
            <person name="Armbrust E.V."/>
            <person name="Bhattacharya D."/>
            <person name="Goodenough U.W."/>
            <person name="Van de Peer Y."/>
            <person name="Grigoriev I.V."/>
        </authorList>
    </citation>
    <scope>NUCLEOTIDE SEQUENCE [LARGE SCALE GENOMIC DNA]</scope>
    <source>
        <strain evidence="17 18">CCMP1545</strain>
    </source>
</reference>
<dbReference type="Pfam" id="PF13868">
    <property type="entry name" value="TPH"/>
    <property type="match status" value="1"/>
</dbReference>
<evidence type="ECO:0000313" key="18">
    <source>
        <dbReference type="Proteomes" id="UP000001876"/>
    </source>
</evidence>
<feature type="coiled-coil region" evidence="14">
    <location>
        <begin position="72"/>
        <end position="161"/>
    </location>
</feature>
<evidence type="ECO:0000313" key="17">
    <source>
        <dbReference type="EMBL" id="EEH57163.1"/>
    </source>
</evidence>
<keyword evidence="10" id="KW-0539">Nucleus</keyword>
<evidence type="ECO:0000256" key="11">
    <source>
        <dbReference type="ARBA" id="ARBA00023254"/>
    </source>
</evidence>
<comment type="similarity">
    <text evidence="3">Belongs to the MNS1 family.</text>
</comment>
<comment type="function">
    <text evidence="13">Microtubule inner protein (MIP) part of the dynein-decorated doublet microtubules (DMTs) in cilia axoneme, which is required for motile cilia beating. May play a role in the control of meiotic division and germ cell differentiation through regulation of pairing and recombination during meiosis. Required for sperm flagella assembly. May play a role in the assembly and function of the outer dynein arm-docking complex (ODA-DC). ODA-DC mediates outer dynein arms (ODA) binding onto the axonemal doublet microtubules.</text>
</comment>
<dbReference type="PANTHER" id="PTHR19265:SF0">
    <property type="entry name" value="MEIOSIS-SPECIFIC NUCLEAR STRUCTURAL PROTEIN 1"/>
    <property type="match status" value="1"/>
</dbReference>
<gene>
    <name evidence="17" type="ORF">MICPUCDRAFT_57758</name>
</gene>
<dbReference type="GO" id="GO:0051321">
    <property type="term" value="P:meiotic cell cycle"/>
    <property type="evidence" value="ECO:0007669"/>
    <property type="project" value="UniProtKB-KW"/>
</dbReference>
<evidence type="ECO:0000256" key="3">
    <source>
        <dbReference type="ARBA" id="ARBA00009158"/>
    </source>
</evidence>
<evidence type="ECO:0000256" key="15">
    <source>
        <dbReference type="SAM" id="MobiDB-lite"/>
    </source>
</evidence>
<protein>
    <recommendedName>
        <fullName evidence="4">Meiosis-specific nuclear structural protein 1</fullName>
    </recommendedName>
</protein>
<evidence type="ECO:0000256" key="2">
    <source>
        <dbReference type="ARBA" id="ARBA00004611"/>
    </source>
</evidence>